<feature type="region of interest" description="Disordered" evidence="7">
    <location>
        <begin position="43"/>
        <end position="67"/>
    </location>
</feature>
<organism evidence="11 12">
    <name type="scientific">Rhizopus stolonifer</name>
    <name type="common">Rhizopus nigricans</name>
    <dbReference type="NCBI Taxonomy" id="4846"/>
    <lineage>
        <taxon>Eukaryota</taxon>
        <taxon>Fungi</taxon>
        <taxon>Fungi incertae sedis</taxon>
        <taxon>Mucoromycota</taxon>
        <taxon>Mucoromycotina</taxon>
        <taxon>Mucoromycetes</taxon>
        <taxon>Mucorales</taxon>
        <taxon>Mucorineae</taxon>
        <taxon>Rhizopodaceae</taxon>
        <taxon>Rhizopus</taxon>
    </lineage>
</organism>
<dbReference type="SUPFAM" id="SSF57850">
    <property type="entry name" value="RING/U-box"/>
    <property type="match status" value="1"/>
</dbReference>
<dbReference type="Gene3D" id="3.40.50.10810">
    <property type="entry name" value="Tandem AAA-ATPase domain"/>
    <property type="match status" value="1"/>
</dbReference>
<dbReference type="GO" id="GO:0008270">
    <property type="term" value="F:zinc ion binding"/>
    <property type="evidence" value="ECO:0007669"/>
    <property type="project" value="UniProtKB-KW"/>
</dbReference>
<dbReference type="InterPro" id="IPR038718">
    <property type="entry name" value="SNF2-like_sf"/>
</dbReference>
<dbReference type="PANTHER" id="PTHR45626">
    <property type="entry name" value="TRANSCRIPTION TERMINATION FACTOR 2-RELATED"/>
    <property type="match status" value="1"/>
</dbReference>
<dbReference type="PANTHER" id="PTHR45626:SF16">
    <property type="entry name" value="ATP-DEPENDENT HELICASE ULS1"/>
    <property type="match status" value="1"/>
</dbReference>
<evidence type="ECO:0000256" key="2">
    <source>
        <dbReference type="ARBA" id="ARBA00022741"/>
    </source>
</evidence>
<feature type="domain" description="Helicase ATP-binding" evidence="9">
    <location>
        <begin position="326"/>
        <end position="511"/>
    </location>
</feature>
<dbReference type="InterPro" id="IPR014001">
    <property type="entry name" value="Helicase_ATP-bd"/>
</dbReference>
<feature type="compositionally biased region" description="Basic and acidic residues" evidence="7">
    <location>
        <begin position="136"/>
        <end position="151"/>
    </location>
</feature>
<keyword evidence="5" id="KW-0067">ATP-binding</keyword>
<dbReference type="InterPro" id="IPR027417">
    <property type="entry name" value="P-loop_NTPase"/>
</dbReference>
<keyword evidence="6" id="KW-0862">Zinc</keyword>
<dbReference type="Pfam" id="PF00176">
    <property type="entry name" value="SNF2-rel_dom"/>
    <property type="match status" value="1"/>
</dbReference>
<keyword evidence="6" id="KW-0863">Zinc-finger</keyword>
<dbReference type="GO" id="GO:0016787">
    <property type="term" value="F:hydrolase activity"/>
    <property type="evidence" value="ECO:0007669"/>
    <property type="project" value="UniProtKB-KW"/>
</dbReference>
<dbReference type="InterPro" id="IPR000330">
    <property type="entry name" value="SNF2_N"/>
</dbReference>
<evidence type="ECO:0000256" key="5">
    <source>
        <dbReference type="ARBA" id="ARBA00022840"/>
    </source>
</evidence>
<dbReference type="GO" id="GO:0005634">
    <property type="term" value="C:nucleus"/>
    <property type="evidence" value="ECO:0007669"/>
    <property type="project" value="TreeGrafter"/>
</dbReference>
<evidence type="ECO:0000256" key="1">
    <source>
        <dbReference type="ARBA" id="ARBA00007025"/>
    </source>
</evidence>
<dbReference type="GO" id="GO:0000724">
    <property type="term" value="P:double-strand break repair via homologous recombination"/>
    <property type="evidence" value="ECO:0007669"/>
    <property type="project" value="TreeGrafter"/>
</dbReference>
<dbReference type="InterPro" id="IPR049730">
    <property type="entry name" value="SNF2/RAD54-like_C"/>
</dbReference>
<keyword evidence="4" id="KW-0347">Helicase</keyword>
<dbReference type="SMART" id="SM00184">
    <property type="entry name" value="RING"/>
    <property type="match status" value="1"/>
</dbReference>
<dbReference type="SMART" id="SM00490">
    <property type="entry name" value="HELICc"/>
    <property type="match status" value="1"/>
</dbReference>
<keyword evidence="3" id="KW-0378">Hydrolase</keyword>
<dbReference type="AlphaFoldDB" id="A0A367KQR7"/>
<evidence type="ECO:0000256" key="3">
    <source>
        <dbReference type="ARBA" id="ARBA00022801"/>
    </source>
</evidence>
<feature type="region of interest" description="Disordered" evidence="7">
    <location>
        <begin position="106"/>
        <end position="162"/>
    </location>
</feature>
<evidence type="ECO:0000259" key="10">
    <source>
        <dbReference type="PROSITE" id="PS51194"/>
    </source>
</evidence>
<dbReference type="InterPro" id="IPR001650">
    <property type="entry name" value="Helicase_C-like"/>
</dbReference>
<dbReference type="PROSITE" id="PS51194">
    <property type="entry name" value="HELICASE_CTER"/>
    <property type="match status" value="1"/>
</dbReference>
<evidence type="ECO:0000259" key="8">
    <source>
        <dbReference type="PROSITE" id="PS50089"/>
    </source>
</evidence>
<keyword evidence="6" id="KW-0479">Metal-binding</keyword>
<evidence type="ECO:0000256" key="7">
    <source>
        <dbReference type="SAM" id="MobiDB-lite"/>
    </source>
</evidence>
<feature type="domain" description="Helicase C-terminal" evidence="10">
    <location>
        <begin position="764"/>
        <end position="926"/>
    </location>
</feature>
<dbReference type="GO" id="GO:0005737">
    <property type="term" value="C:cytoplasm"/>
    <property type="evidence" value="ECO:0007669"/>
    <property type="project" value="TreeGrafter"/>
</dbReference>
<protein>
    <recommendedName>
        <fullName evidence="13">DNA helicase rad5</fullName>
    </recommendedName>
</protein>
<dbReference type="GO" id="GO:0005524">
    <property type="term" value="F:ATP binding"/>
    <property type="evidence" value="ECO:0007669"/>
    <property type="project" value="UniProtKB-KW"/>
</dbReference>
<comment type="caution">
    <text evidence="11">The sequence shown here is derived from an EMBL/GenBank/DDBJ whole genome shotgun (WGS) entry which is preliminary data.</text>
</comment>
<dbReference type="CDD" id="cd18008">
    <property type="entry name" value="DEXDc_SHPRH-like"/>
    <property type="match status" value="1"/>
</dbReference>
<dbReference type="STRING" id="4846.A0A367KQR7"/>
<dbReference type="Gene3D" id="3.30.40.10">
    <property type="entry name" value="Zinc/RING finger domain, C3HC4 (zinc finger)"/>
    <property type="match status" value="1"/>
</dbReference>
<keyword evidence="12" id="KW-1185">Reference proteome</keyword>
<dbReference type="Gene3D" id="3.40.50.300">
    <property type="entry name" value="P-loop containing nucleotide triphosphate hydrolases"/>
    <property type="match status" value="1"/>
</dbReference>
<dbReference type="SMART" id="SM00487">
    <property type="entry name" value="DEXDc"/>
    <property type="match status" value="1"/>
</dbReference>
<evidence type="ECO:0000313" key="11">
    <source>
        <dbReference type="EMBL" id="RCI04543.1"/>
    </source>
</evidence>
<keyword evidence="2" id="KW-0547">Nucleotide-binding</keyword>
<dbReference type="OrthoDB" id="448448at2759"/>
<dbReference type="EMBL" id="PJQM01000651">
    <property type="protein sequence ID" value="RCI04543.1"/>
    <property type="molecule type" value="Genomic_DNA"/>
</dbReference>
<dbReference type="Pfam" id="PF13923">
    <property type="entry name" value="zf-C3HC4_2"/>
    <property type="match status" value="1"/>
</dbReference>
<proteinExistence type="inferred from homology"/>
<comment type="similarity">
    <text evidence="1">Belongs to the SNF2/RAD54 helicase family.</text>
</comment>
<dbReference type="InterPro" id="IPR013083">
    <property type="entry name" value="Znf_RING/FYVE/PHD"/>
</dbReference>
<feature type="compositionally biased region" description="Acidic residues" evidence="7">
    <location>
        <begin position="152"/>
        <end position="162"/>
    </location>
</feature>
<feature type="non-terminal residue" evidence="11">
    <location>
        <position position="1"/>
    </location>
</feature>
<evidence type="ECO:0000256" key="4">
    <source>
        <dbReference type="ARBA" id="ARBA00022806"/>
    </source>
</evidence>
<sequence length="945" mass="106141">TDSVHDLIFPSTTDDNFLTDINSDTESRQASSIIFDLTADDFPQTSNQRKGKNKAYGNGIQGVSAPSSNDDVITIDDDIYPLFADSSEGLRALGLDVEKLYPQTDITNKNGSITASSSSSSSTIASSSSQQKRKGKDTVESDNNKRHKVEEPIEINDDDDDDNACLIDLTDDSYTPYEWIDLASSDDEVTYTGYHPVTSGSDIYNNQLRTAANITTMNNGNPSGSSRAMIGASLVNAGNLMNFYGSSNNAIRTQNINTTISDAVEAQVLAVEKGRTLEEAEEELRALLENITNDDPPPPEDRTGTPEQMSIILMEHQKIGLQWMLKMETSNNKGGILADDMGLGKTVQAISVICRNPCDNFTQVNLKTISASTTNVRGVLQLKATLVICPVSLIDQWRREIETKTEPSLKVLVYHGTSRTKNPYYFASYDVIVTSYTVTATDFIETRKGPLSKVIFHRVILDEAHTIKNKSTQAARGCCDIKATYRWCMTATPIQNKIEELYSLIKFLKIRPFCEWDEFRDAIVLPMKQGCHQKAIRAAHFLMKAISFRRSKKAIIDGHPVLDLPERNIHMTHIQFSEDERTHYEFVNARAQARFTKYMKTGTVMKNYSSVLVMLLRLRQSCLHPSLTIKEGYDPIERETDQAERTSLARRMKSDVVQRLLSDSATIKEIECPICMDIAQDAQIMALCGHILCKECFDNYWNALNGNMKRCPQCRGPIDRQKLVDIESFLRAHAPELIEEEEEENPPPEESDVVELAKMLSSAKIDKMMEILDNTARESNNEDKTIVFSQFTSMLTLLENPLQRKGIAYLRYDGSMDVRHRAQAVNKFYSDPNIKVLLVSTKCGSLGLNLTCANRVILLDVWWNPAVENQAIDRVHRIGQKKTVEVHRIFIANTVEDRILELQKKKQAVTDGVLGEGTQISSGRLDLNELIYLFRGGEMPQNQIH</sequence>
<evidence type="ECO:0000313" key="12">
    <source>
        <dbReference type="Proteomes" id="UP000253551"/>
    </source>
</evidence>
<dbReference type="GO" id="GO:0008094">
    <property type="term" value="F:ATP-dependent activity, acting on DNA"/>
    <property type="evidence" value="ECO:0007669"/>
    <property type="project" value="TreeGrafter"/>
</dbReference>
<dbReference type="CDD" id="cd18793">
    <property type="entry name" value="SF2_C_SNF"/>
    <property type="match status" value="1"/>
</dbReference>
<evidence type="ECO:0000256" key="6">
    <source>
        <dbReference type="PROSITE-ProRule" id="PRU00175"/>
    </source>
</evidence>
<evidence type="ECO:0008006" key="13">
    <source>
        <dbReference type="Google" id="ProtNLM"/>
    </source>
</evidence>
<gene>
    <name evidence="11" type="ORF">CU098_012204</name>
</gene>
<dbReference type="Pfam" id="PF00271">
    <property type="entry name" value="Helicase_C"/>
    <property type="match status" value="1"/>
</dbReference>
<dbReference type="Proteomes" id="UP000253551">
    <property type="component" value="Unassembled WGS sequence"/>
</dbReference>
<feature type="compositionally biased region" description="Low complexity" evidence="7">
    <location>
        <begin position="112"/>
        <end position="129"/>
    </location>
</feature>
<feature type="domain" description="RING-type" evidence="8">
    <location>
        <begin position="672"/>
        <end position="715"/>
    </location>
</feature>
<dbReference type="SUPFAM" id="SSF52540">
    <property type="entry name" value="P-loop containing nucleoside triphosphate hydrolases"/>
    <property type="match status" value="2"/>
</dbReference>
<reference evidence="11 12" key="1">
    <citation type="journal article" date="2018" name="G3 (Bethesda)">
        <title>Phylogenetic and Phylogenomic Definition of Rhizopus Species.</title>
        <authorList>
            <person name="Gryganskyi A.P."/>
            <person name="Golan J."/>
            <person name="Dolatabadi S."/>
            <person name="Mondo S."/>
            <person name="Robb S."/>
            <person name="Idnurm A."/>
            <person name="Muszewska A."/>
            <person name="Steczkiewicz K."/>
            <person name="Masonjones S."/>
            <person name="Liao H.L."/>
            <person name="Gajdeczka M.T."/>
            <person name="Anike F."/>
            <person name="Vuek A."/>
            <person name="Anishchenko I.M."/>
            <person name="Voigt K."/>
            <person name="de Hoog G.S."/>
            <person name="Smith M.E."/>
            <person name="Heitman J."/>
            <person name="Vilgalys R."/>
            <person name="Stajich J.E."/>
        </authorList>
    </citation>
    <scope>NUCLEOTIDE SEQUENCE [LARGE SCALE GENOMIC DNA]</scope>
    <source>
        <strain evidence="11 12">LSU 92-RS-03</strain>
    </source>
</reference>
<dbReference type="PROSITE" id="PS50089">
    <property type="entry name" value="ZF_RING_2"/>
    <property type="match status" value="1"/>
</dbReference>
<evidence type="ECO:0000259" key="9">
    <source>
        <dbReference type="PROSITE" id="PS51192"/>
    </source>
</evidence>
<dbReference type="InterPro" id="IPR001841">
    <property type="entry name" value="Znf_RING"/>
</dbReference>
<dbReference type="InterPro" id="IPR050628">
    <property type="entry name" value="SNF2_RAD54_helicase_TF"/>
</dbReference>
<name>A0A367KQR7_RHIST</name>
<accession>A0A367KQR7</accession>
<dbReference type="GO" id="GO:0004386">
    <property type="term" value="F:helicase activity"/>
    <property type="evidence" value="ECO:0007669"/>
    <property type="project" value="UniProtKB-KW"/>
</dbReference>
<dbReference type="PROSITE" id="PS51192">
    <property type="entry name" value="HELICASE_ATP_BIND_1"/>
    <property type="match status" value="1"/>
</dbReference>